<evidence type="ECO:0000256" key="1">
    <source>
        <dbReference type="ARBA" id="ARBA00006581"/>
    </source>
</evidence>
<dbReference type="PANTHER" id="PTHR11241:SF0">
    <property type="entry name" value="DEOXYURIDINE 5'-TRIPHOSPHATE NUCLEOTIDOHYDROLASE"/>
    <property type="match status" value="1"/>
</dbReference>
<dbReference type="Pfam" id="PF00692">
    <property type="entry name" value="dUTPase"/>
    <property type="match status" value="1"/>
</dbReference>
<dbReference type="AlphaFoldDB" id="I3WBZ1"/>
<dbReference type="NCBIfam" id="NF001862">
    <property type="entry name" value="PRK00601.1"/>
    <property type="match status" value="1"/>
</dbReference>
<keyword evidence="7" id="KW-0614">Plasmid</keyword>
<evidence type="ECO:0000256" key="5">
    <source>
        <dbReference type="ARBA" id="ARBA00047686"/>
    </source>
</evidence>
<dbReference type="EMBL" id="CP003185">
    <property type="protein sequence ID" value="AFK94342.1"/>
    <property type="molecule type" value="Genomic_DNA"/>
</dbReference>
<reference evidence="7 8" key="1">
    <citation type="journal article" date="2014" name="Appl. Environ. Microbiol.">
        <title>Profile of Secreted Hydrolases, Associated Proteins, and SlpA in Thermoanaerobacterium saccharolyticum during the Degradation of Hemicellulose.</title>
        <authorList>
            <person name="Currie D.H."/>
            <person name="Guss A.M."/>
            <person name="Herring C.D."/>
            <person name="Giannone R.J."/>
            <person name="Johnson C.M."/>
            <person name="Lankford P.K."/>
            <person name="Brown S.D."/>
            <person name="Hettich R.L."/>
            <person name="Lynd L.R."/>
        </authorList>
    </citation>
    <scope>NUCLEOTIDE SEQUENCE [LARGE SCALE GENOMIC DNA]</scope>
    <source>
        <strain evidence="8">DSM 8691 / JW/SL-YS485</strain>
    </source>
</reference>
<protein>
    <recommendedName>
        <fullName evidence="2">dUTP diphosphatase</fullName>
        <ecNumber evidence="2">3.6.1.23</ecNumber>
    </recommendedName>
</protein>
<dbReference type="CDD" id="cd07557">
    <property type="entry name" value="trimeric_dUTPase"/>
    <property type="match status" value="1"/>
</dbReference>
<geneLocation type="plasmid" evidence="7 8">
    <name>pMU3262</name>
</geneLocation>
<keyword evidence="4" id="KW-0546">Nucleotide metabolism</keyword>
<evidence type="ECO:0000313" key="8">
    <source>
        <dbReference type="Proteomes" id="UP000006178"/>
    </source>
</evidence>
<dbReference type="SUPFAM" id="SSF51283">
    <property type="entry name" value="dUTPase-like"/>
    <property type="match status" value="1"/>
</dbReference>
<gene>
    <name evidence="7" type="ordered locus">Tsac_2795</name>
</gene>
<dbReference type="BioCyc" id="TSAC1094508:GLMA-2841-MONOMER"/>
<name>I3WBZ1_THESW</name>
<comment type="similarity">
    <text evidence="1">Belongs to the dUTPase family.</text>
</comment>
<keyword evidence="3" id="KW-0378">Hydrolase</keyword>
<dbReference type="EC" id="3.6.1.23" evidence="2"/>
<dbReference type="InterPro" id="IPR033704">
    <property type="entry name" value="dUTPase_trimeric"/>
</dbReference>
<keyword evidence="8" id="KW-1185">Reference proteome</keyword>
<evidence type="ECO:0000256" key="3">
    <source>
        <dbReference type="ARBA" id="ARBA00022801"/>
    </source>
</evidence>
<dbReference type="Proteomes" id="UP000006178">
    <property type="component" value="Plasmid pMU3262"/>
</dbReference>
<accession>I3WBZ1</accession>
<evidence type="ECO:0000259" key="6">
    <source>
        <dbReference type="Pfam" id="PF00692"/>
    </source>
</evidence>
<dbReference type="Gene3D" id="2.70.40.10">
    <property type="match status" value="1"/>
</dbReference>
<dbReference type="KEGG" id="tsh:Tsac_2795"/>
<dbReference type="InterPro" id="IPR008181">
    <property type="entry name" value="dUTPase"/>
</dbReference>
<sequence length="141" mass="15682">MIKIKVLDEKCRPIRGTKDSAGIDLKAKISEPIKLKSMERCCIPVGIAVEIPIGYVGDVRPRSGLARDHGVVTTYGTIDSDYRGEIFVNLINLSQEIYEIKPYERVAQLVVVKLDDNEIEFVDELSETDRGIGGFGHTGKF</sequence>
<dbReference type="PATRIC" id="fig|1094508.3.peg.2824"/>
<comment type="catalytic activity">
    <reaction evidence="5">
        <text>dUTP + H2O = dUMP + diphosphate + H(+)</text>
        <dbReference type="Rhea" id="RHEA:10248"/>
        <dbReference type="ChEBI" id="CHEBI:15377"/>
        <dbReference type="ChEBI" id="CHEBI:15378"/>
        <dbReference type="ChEBI" id="CHEBI:33019"/>
        <dbReference type="ChEBI" id="CHEBI:61555"/>
        <dbReference type="ChEBI" id="CHEBI:246422"/>
        <dbReference type="EC" id="3.6.1.23"/>
    </reaction>
</comment>
<evidence type="ECO:0000313" key="7">
    <source>
        <dbReference type="EMBL" id="AFK94342.1"/>
    </source>
</evidence>
<dbReference type="InterPro" id="IPR029054">
    <property type="entry name" value="dUTPase-like"/>
</dbReference>
<dbReference type="GO" id="GO:0006226">
    <property type="term" value="P:dUMP biosynthetic process"/>
    <property type="evidence" value="ECO:0007669"/>
    <property type="project" value="InterPro"/>
</dbReference>
<dbReference type="GO" id="GO:0000287">
    <property type="term" value="F:magnesium ion binding"/>
    <property type="evidence" value="ECO:0007669"/>
    <property type="project" value="InterPro"/>
</dbReference>
<dbReference type="PANTHER" id="PTHR11241">
    <property type="entry name" value="DEOXYURIDINE 5'-TRIPHOSPHATE NUCLEOTIDOHYDROLASE"/>
    <property type="match status" value="1"/>
</dbReference>
<evidence type="ECO:0000256" key="2">
    <source>
        <dbReference type="ARBA" id="ARBA00012379"/>
    </source>
</evidence>
<proteinExistence type="inferred from homology"/>
<feature type="domain" description="dUTPase-like" evidence="6">
    <location>
        <begin position="13"/>
        <end position="139"/>
    </location>
</feature>
<dbReference type="NCBIfam" id="TIGR00576">
    <property type="entry name" value="dut"/>
    <property type="match status" value="1"/>
</dbReference>
<evidence type="ECO:0000256" key="4">
    <source>
        <dbReference type="ARBA" id="ARBA00023080"/>
    </source>
</evidence>
<dbReference type="InterPro" id="IPR036157">
    <property type="entry name" value="dUTPase-like_sf"/>
</dbReference>
<organism evidence="7 8">
    <name type="scientific">Thermoanaerobacterium saccharolyticum (strain DSM 8691 / JW/SL-YS485)</name>
    <dbReference type="NCBI Taxonomy" id="1094508"/>
    <lineage>
        <taxon>Bacteria</taxon>
        <taxon>Bacillati</taxon>
        <taxon>Bacillota</taxon>
        <taxon>Clostridia</taxon>
        <taxon>Thermoanaerobacterales</taxon>
        <taxon>Thermoanaerobacteraceae</taxon>
        <taxon>Thermoanaerobacterium</taxon>
    </lineage>
</organism>
<dbReference type="GO" id="GO:0004170">
    <property type="term" value="F:dUTP diphosphatase activity"/>
    <property type="evidence" value="ECO:0007669"/>
    <property type="project" value="UniProtKB-EC"/>
</dbReference>
<dbReference type="GO" id="GO:0046081">
    <property type="term" value="P:dUTP catabolic process"/>
    <property type="evidence" value="ECO:0007669"/>
    <property type="project" value="InterPro"/>
</dbReference>